<evidence type="ECO:0000256" key="1">
    <source>
        <dbReference type="ARBA" id="ARBA00004651"/>
    </source>
</evidence>
<dbReference type="GO" id="GO:0055085">
    <property type="term" value="P:transmembrane transport"/>
    <property type="evidence" value="ECO:0007669"/>
    <property type="project" value="InterPro"/>
</dbReference>
<feature type="transmembrane region" description="Helical" evidence="7">
    <location>
        <begin position="12"/>
        <end position="30"/>
    </location>
</feature>
<evidence type="ECO:0000256" key="4">
    <source>
        <dbReference type="ARBA" id="ARBA00022692"/>
    </source>
</evidence>
<comment type="caution">
    <text evidence="10">The sequence shown here is derived from an EMBL/GenBank/DDBJ whole genome shotgun (WGS) entry which is preliminary data.</text>
</comment>
<dbReference type="Proteomes" id="UP000315983">
    <property type="component" value="Unassembled WGS sequence"/>
</dbReference>
<dbReference type="EMBL" id="VFOL01000001">
    <property type="protein sequence ID" value="TQL37154.1"/>
    <property type="molecule type" value="Genomic_DNA"/>
</dbReference>
<dbReference type="SUPFAM" id="SSF161098">
    <property type="entry name" value="MetI-like"/>
    <property type="match status" value="1"/>
</dbReference>
<reference evidence="10 11" key="1">
    <citation type="submission" date="2019-06" db="EMBL/GenBank/DDBJ databases">
        <title>Sequencing the genomes of 1000 actinobacteria strains.</title>
        <authorList>
            <person name="Klenk H.-P."/>
        </authorList>
    </citation>
    <scope>NUCLEOTIDE SEQUENCE [LARGE SCALE GENOMIC DNA]</scope>
    <source>
        <strain evidence="10 11">DSM 44819</strain>
    </source>
</reference>
<dbReference type="InterPro" id="IPR035906">
    <property type="entry name" value="MetI-like_sf"/>
</dbReference>
<dbReference type="GeneID" id="93771547"/>
<dbReference type="Proteomes" id="UP000677457">
    <property type="component" value="Unassembled WGS sequence"/>
</dbReference>
<evidence type="ECO:0000256" key="2">
    <source>
        <dbReference type="ARBA" id="ARBA00022448"/>
    </source>
</evidence>
<evidence type="ECO:0000259" key="8">
    <source>
        <dbReference type="PROSITE" id="PS50928"/>
    </source>
</evidence>
<accession>A0A542XMT3</accession>
<feature type="transmembrane region" description="Helical" evidence="7">
    <location>
        <begin position="224"/>
        <end position="243"/>
    </location>
</feature>
<dbReference type="PROSITE" id="PS50928">
    <property type="entry name" value="ABC_TM1"/>
    <property type="match status" value="1"/>
</dbReference>
<keyword evidence="2 7" id="KW-0813">Transport</keyword>
<comment type="subcellular location">
    <subcellularLocation>
        <location evidence="1 7">Cell membrane</location>
        <topology evidence="1 7">Multi-pass membrane protein</topology>
    </subcellularLocation>
</comment>
<dbReference type="PANTHER" id="PTHR43163:SF7">
    <property type="entry name" value="DIPEPTIDE-TRANSPORT INTEGRAL MEMBRANE PROTEIN ABC TRANSPORTER DPPB-RELATED"/>
    <property type="match status" value="1"/>
</dbReference>
<feature type="transmembrane region" description="Helical" evidence="7">
    <location>
        <begin position="281"/>
        <end position="305"/>
    </location>
</feature>
<dbReference type="EMBL" id="BOQM01000004">
    <property type="protein sequence ID" value="GIM82185.1"/>
    <property type="molecule type" value="Genomic_DNA"/>
</dbReference>
<evidence type="ECO:0000256" key="7">
    <source>
        <dbReference type="RuleBase" id="RU363032"/>
    </source>
</evidence>
<keyword evidence="3" id="KW-1003">Cell membrane</keyword>
<evidence type="ECO:0000313" key="9">
    <source>
        <dbReference type="EMBL" id="GIM82185.1"/>
    </source>
</evidence>
<reference evidence="9 12" key="2">
    <citation type="submission" date="2021-03" db="EMBL/GenBank/DDBJ databases">
        <title>Whole genome shotgun sequence of Salinispora arenicola NBRC 105043.</title>
        <authorList>
            <person name="Komaki H."/>
            <person name="Tamura T."/>
        </authorList>
    </citation>
    <scope>NUCLEOTIDE SEQUENCE [LARGE SCALE GENOMIC DNA]</scope>
    <source>
        <strain evidence="9 12">NBRC 105043</strain>
    </source>
</reference>
<keyword evidence="12" id="KW-1185">Reference proteome</keyword>
<dbReference type="GO" id="GO:0005886">
    <property type="term" value="C:plasma membrane"/>
    <property type="evidence" value="ECO:0007669"/>
    <property type="project" value="UniProtKB-SubCell"/>
</dbReference>
<keyword evidence="6 7" id="KW-0472">Membrane</keyword>
<dbReference type="RefSeq" id="WP_012184204.1">
    <property type="nucleotide sequence ID" value="NZ_BOQM01000004.1"/>
</dbReference>
<organism evidence="10 11">
    <name type="scientific">Salinispora arenicola</name>
    <dbReference type="NCBI Taxonomy" id="168697"/>
    <lineage>
        <taxon>Bacteria</taxon>
        <taxon>Bacillati</taxon>
        <taxon>Actinomycetota</taxon>
        <taxon>Actinomycetes</taxon>
        <taxon>Micromonosporales</taxon>
        <taxon>Micromonosporaceae</taxon>
        <taxon>Salinispora</taxon>
    </lineage>
</organism>
<dbReference type="PANTHER" id="PTHR43163">
    <property type="entry name" value="DIPEPTIDE TRANSPORT SYSTEM PERMEASE PROTEIN DPPB-RELATED"/>
    <property type="match status" value="1"/>
</dbReference>
<dbReference type="InterPro" id="IPR000515">
    <property type="entry name" value="MetI-like"/>
</dbReference>
<dbReference type="AlphaFoldDB" id="A0A542XMT3"/>
<dbReference type="OMA" id="WLGLMEQ"/>
<evidence type="ECO:0000256" key="5">
    <source>
        <dbReference type="ARBA" id="ARBA00022989"/>
    </source>
</evidence>
<sequence>MVRFILRRLLQMVLAFFGTTLIVYALMFAGQGDPIQALAGERPVTEAQRAYLTEKFHLDRTGIDGFFFRYFDYIRNLLQGDLGESLTGRQIGDILAAAWPVTIKLALIAMTVTVLFGVTAGVLAGIRRASIFDNSTLLLTLIVLAVPTIVLAPLAQYLLGVRWRLFPPTAGSDPDFYALLLPGIVLGSLSLATALRLTRTSVAENLRADYVRTARSKGLVKRRIVGIHVLRNSLIPVVTFLGVELGNLMGGAIITEGVFNIPGVGFNLFRAIRTEDGPLVVGIVSVLVVVYLVANLVVDVLYAVLDPRIRYE</sequence>
<keyword evidence="4 7" id="KW-0812">Transmembrane</keyword>
<dbReference type="Gene3D" id="1.10.3720.10">
    <property type="entry name" value="MetI-like"/>
    <property type="match status" value="1"/>
</dbReference>
<feature type="domain" description="ABC transmembrane type-1" evidence="8">
    <location>
        <begin position="99"/>
        <end position="302"/>
    </location>
</feature>
<name>A0A542XMT3_SALAC</name>
<keyword evidence="5 7" id="KW-1133">Transmembrane helix</keyword>
<protein>
    <submittedName>
        <fullName evidence="9">ABC transporter permease</fullName>
    </submittedName>
    <submittedName>
        <fullName evidence="10">Peptide/nickel transport system permease protein/oligopeptide transport system permease protein</fullName>
    </submittedName>
</protein>
<evidence type="ECO:0000256" key="3">
    <source>
        <dbReference type="ARBA" id="ARBA00022475"/>
    </source>
</evidence>
<feature type="transmembrane region" description="Helical" evidence="7">
    <location>
        <begin position="137"/>
        <end position="156"/>
    </location>
</feature>
<comment type="similarity">
    <text evidence="7">Belongs to the binding-protein-dependent transport system permease family.</text>
</comment>
<dbReference type="CDD" id="cd06261">
    <property type="entry name" value="TM_PBP2"/>
    <property type="match status" value="1"/>
</dbReference>
<dbReference type="Pfam" id="PF00528">
    <property type="entry name" value="BPD_transp_1"/>
    <property type="match status" value="1"/>
</dbReference>
<feature type="transmembrane region" description="Helical" evidence="7">
    <location>
        <begin position="105"/>
        <end position="125"/>
    </location>
</feature>
<evidence type="ECO:0000313" key="10">
    <source>
        <dbReference type="EMBL" id="TQL37154.1"/>
    </source>
</evidence>
<evidence type="ECO:0000256" key="6">
    <source>
        <dbReference type="ARBA" id="ARBA00023136"/>
    </source>
</evidence>
<gene>
    <name evidence="10" type="ORF">FB564_2300</name>
    <name evidence="9" type="ORF">Sar04_05900</name>
</gene>
<feature type="transmembrane region" description="Helical" evidence="7">
    <location>
        <begin position="176"/>
        <end position="197"/>
    </location>
</feature>
<evidence type="ECO:0000313" key="12">
    <source>
        <dbReference type="Proteomes" id="UP000677457"/>
    </source>
</evidence>
<proteinExistence type="inferred from homology"/>
<evidence type="ECO:0000313" key="11">
    <source>
        <dbReference type="Proteomes" id="UP000315983"/>
    </source>
</evidence>